<keyword evidence="3 6" id="KW-0812">Transmembrane</keyword>
<evidence type="ECO:0000256" key="4">
    <source>
        <dbReference type="ARBA" id="ARBA00022989"/>
    </source>
</evidence>
<feature type="domain" description="G-protein coupled receptors family 1 profile" evidence="7">
    <location>
        <begin position="46"/>
        <end position="307"/>
    </location>
</feature>
<dbReference type="STRING" id="568069.A0A1J1IEJ6"/>
<dbReference type="Gene3D" id="1.20.1070.10">
    <property type="entry name" value="Rhodopsin 7-helix transmembrane proteins"/>
    <property type="match status" value="1"/>
</dbReference>
<evidence type="ECO:0000256" key="6">
    <source>
        <dbReference type="SAM" id="Phobius"/>
    </source>
</evidence>
<feature type="transmembrane region" description="Helical" evidence="6">
    <location>
        <begin position="27"/>
        <end position="45"/>
    </location>
</feature>
<reference evidence="8 9" key="1">
    <citation type="submission" date="2015-04" db="EMBL/GenBank/DDBJ databases">
        <authorList>
            <person name="Syromyatnikov M.Y."/>
            <person name="Popov V.N."/>
        </authorList>
    </citation>
    <scope>NUCLEOTIDE SEQUENCE [LARGE SCALE GENOMIC DNA]</scope>
</reference>
<keyword evidence="4 6" id="KW-1133">Transmembrane helix</keyword>
<evidence type="ECO:0000313" key="9">
    <source>
        <dbReference type="Proteomes" id="UP000183832"/>
    </source>
</evidence>
<dbReference type="PROSITE" id="PS50262">
    <property type="entry name" value="G_PROTEIN_RECEP_F1_2"/>
    <property type="match status" value="1"/>
</dbReference>
<proteinExistence type="inferred from homology"/>
<evidence type="ECO:0000313" key="8">
    <source>
        <dbReference type="EMBL" id="CRK98194.1"/>
    </source>
</evidence>
<feature type="transmembrane region" description="Helical" evidence="6">
    <location>
        <begin position="65"/>
        <end position="91"/>
    </location>
</feature>
<protein>
    <submittedName>
        <fullName evidence="8">CLUMA_CG011557, isoform A</fullName>
    </submittedName>
</protein>
<gene>
    <name evidence="8" type="primary">similar to FMRFamide receptor</name>
    <name evidence="8" type="ORF">CLUMA_CG011557</name>
</gene>
<dbReference type="PANTHER" id="PTHR46641">
    <property type="entry name" value="FMRFAMIDE RECEPTOR-RELATED"/>
    <property type="match status" value="1"/>
</dbReference>
<dbReference type="PANTHER" id="PTHR46641:SF2">
    <property type="entry name" value="FMRFAMIDE RECEPTOR"/>
    <property type="match status" value="1"/>
</dbReference>
<evidence type="ECO:0000259" key="7">
    <source>
        <dbReference type="PROSITE" id="PS50262"/>
    </source>
</evidence>
<sequence length="360" mass="41459">MTSPTNMTISSQVKMENLLDPDADVTFGFWLNGVGIMLIGLMGIFGNMASIRVLSHKQMRSSPNFILIALASSDLILIITSILLFALTTIYPYNGCLKHYYFVTQPMLAGLTYPVAIIAQTISVYMTFLISFERYIAVCHPLKAKSFCTQTRTKMSIFVIVFMSILYNIPKFFEINLNESQDEEFGKFYYVSASMLRTNKLYITIYINWLYFIFMNLIPLSSITIFNIRIYRQVQIVNRMRVKLTSKERQDIKLTTMLFCVVIVFLCCNCLAVVTNIVETLHIHNDILTKTSNFFVTVNSSVNFIIYVVLVRKFRTIFIREFSSLCGCHDGGMQRGKTRKFFRQLTFSSDNSETIMNETK</sequence>
<dbReference type="GO" id="GO:0004930">
    <property type="term" value="F:G protein-coupled receptor activity"/>
    <property type="evidence" value="ECO:0007669"/>
    <property type="project" value="InterPro"/>
</dbReference>
<comment type="subcellular location">
    <subcellularLocation>
        <location evidence="1">Membrane</location>
    </subcellularLocation>
</comment>
<organism evidence="8 9">
    <name type="scientific">Clunio marinus</name>
    <dbReference type="NCBI Taxonomy" id="568069"/>
    <lineage>
        <taxon>Eukaryota</taxon>
        <taxon>Metazoa</taxon>
        <taxon>Ecdysozoa</taxon>
        <taxon>Arthropoda</taxon>
        <taxon>Hexapoda</taxon>
        <taxon>Insecta</taxon>
        <taxon>Pterygota</taxon>
        <taxon>Neoptera</taxon>
        <taxon>Endopterygota</taxon>
        <taxon>Diptera</taxon>
        <taxon>Nematocera</taxon>
        <taxon>Chironomoidea</taxon>
        <taxon>Chironomidae</taxon>
        <taxon>Clunio</taxon>
    </lineage>
</organism>
<dbReference type="SUPFAM" id="SSF81321">
    <property type="entry name" value="Family A G protein-coupled receptor-like"/>
    <property type="match status" value="1"/>
</dbReference>
<feature type="transmembrane region" description="Helical" evidence="6">
    <location>
        <begin position="209"/>
        <end position="231"/>
    </location>
</feature>
<dbReference type="EMBL" id="CVRI01000047">
    <property type="protein sequence ID" value="CRK98194.1"/>
    <property type="molecule type" value="Genomic_DNA"/>
</dbReference>
<dbReference type="PRINTS" id="PR00237">
    <property type="entry name" value="GPCRRHODOPSN"/>
</dbReference>
<dbReference type="InterPro" id="IPR000276">
    <property type="entry name" value="GPCR_Rhodpsn"/>
</dbReference>
<dbReference type="AlphaFoldDB" id="A0A1J1IEJ6"/>
<accession>A0A1J1IEJ6</accession>
<feature type="transmembrane region" description="Helical" evidence="6">
    <location>
        <begin position="111"/>
        <end position="132"/>
    </location>
</feature>
<dbReference type="InterPro" id="IPR052954">
    <property type="entry name" value="GPCR-Ligand_Int"/>
</dbReference>
<dbReference type="InterPro" id="IPR017452">
    <property type="entry name" value="GPCR_Rhodpsn_7TM"/>
</dbReference>
<dbReference type="OrthoDB" id="10011262at2759"/>
<feature type="transmembrane region" description="Helical" evidence="6">
    <location>
        <begin position="294"/>
        <end position="311"/>
    </location>
</feature>
<dbReference type="Proteomes" id="UP000183832">
    <property type="component" value="Unassembled WGS sequence"/>
</dbReference>
<dbReference type="GO" id="GO:0016020">
    <property type="term" value="C:membrane"/>
    <property type="evidence" value="ECO:0007669"/>
    <property type="project" value="UniProtKB-SubCell"/>
</dbReference>
<feature type="transmembrane region" description="Helical" evidence="6">
    <location>
        <begin position="153"/>
        <end position="170"/>
    </location>
</feature>
<name>A0A1J1IEJ6_9DIPT</name>
<evidence type="ECO:0000256" key="3">
    <source>
        <dbReference type="ARBA" id="ARBA00022692"/>
    </source>
</evidence>
<evidence type="ECO:0000256" key="5">
    <source>
        <dbReference type="ARBA" id="ARBA00023136"/>
    </source>
</evidence>
<keyword evidence="9" id="KW-1185">Reference proteome</keyword>
<dbReference type="CDD" id="cd14978">
    <property type="entry name" value="7tmA_FMRFamide_R-like"/>
    <property type="match status" value="1"/>
</dbReference>
<keyword evidence="5 6" id="KW-0472">Membrane</keyword>
<evidence type="ECO:0000256" key="2">
    <source>
        <dbReference type="ARBA" id="ARBA00010663"/>
    </source>
</evidence>
<comment type="similarity">
    <text evidence="2">Belongs to the G-protein coupled receptor 1 family.</text>
</comment>
<dbReference type="Pfam" id="PF00001">
    <property type="entry name" value="7tm_1"/>
    <property type="match status" value="1"/>
</dbReference>
<feature type="transmembrane region" description="Helical" evidence="6">
    <location>
        <begin position="252"/>
        <end position="274"/>
    </location>
</feature>
<evidence type="ECO:0000256" key="1">
    <source>
        <dbReference type="ARBA" id="ARBA00004370"/>
    </source>
</evidence>